<comment type="caution">
    <text evidence="3">The sequence shown here is derived from an EMBL/GenBank/DDBJ whole genome shotgun (WGS) entry which is preliminary data.</text>
</comment>
<protein>
    <recommendedName>
        <fullName evidence="2">DUF6533 domain-containing protein</fullName>
    </recommendedName>
</protein>
<dbReference type="AlphaFoldDB" id="A0A8H7D232"/>
<dbReference type="InterPro" id="IPR045340">
    <property type="entry name" value="DUF6533"/>
</dbReference>
<dbReference type="EMBL" id="JACAZI010000007">
    <property type="protein sequence ID" value="KAF7355873.1"/>
    <property type="molecule type" value="Genomic_DNA"/>
</dbReference>
<dbReference type="Proteomes" id="UP000620124">
    <property type="component" value="Unassembled WGS sequence"/>
</dbReference>
<accession>A0A8H7D232</accession>
<proteinExistence type="predicted"/>
<feature type="transmembrane region" description="Helical" evidence="1">
    <location>
        <begin position="124"/>
        <end position="143"/>
    </location>
</feature>
<evidence type="ECO:0000313" key="4">
    <source>
        <dbReference type="Proteomes" id="UP000620124"/>
    </source>
</evidence>
<evidence type="ECO:0000313" key="3">
    <source>
        <dbReference type="EMBL" id="KAF7355873.1"/>
    </source>
</evidence>
<evidence type="ECO:0000259" key="2">
    <source>
        <dbReference type="Pfam" id="PF20151"/>
    </source>
</evidence>
<keyword evidence="1" id="KW-1133">Transmembrane helix</keyword>
<feature type="domain" description="DUF6533" evidence="2">
    <location>
        <begin position="12"/>
        <end position="55"/>
    </location>
</feature>
<name>A0A8H7D232_9AGAR</name>
<reference evidence="3" key="1">
    <citation type="submission" date="2020-05" db="EMBL/GenBank/DDBJ databases">
        <title>Mycena genomes resolve the evolution of fungal bioluminescence.</title>
        <authorList>
            <person name="Tsai I.J."/>
        </authorList>
    </citation>
    <scope>NUCLEOTIDE SEQUENCE</scope>
    <source>
        <strain evidence="3">CCC161011</strain>
    </source>
</reference>
<keyword evidence="1" id="KW-0472">Membrane</keyword>
<sequence length="320" mass="35939">MQYNPNYLQGSAVAALTWVVYDVCLSLDREIVSVWRSSWSLSKILFLFSRYHTILSLGFFLMECSIWNEAFLDASCRELPWKTPASGLLGSLYSEPPSAYNTFFSDPRLLTFTSYLQYTNASRWYIGLTEVFSILAGELLILIRINTVYGWSRKIVALTLFLFCAETVIGLVTTVISLLGGSKGLFGSRNILICGPNRVNVPDVNIAMWLTSMAVACVYIGLVILKALDIFQEIEATDGRSRAYKVGLVAYFKSSRVTLPILHRWLLATYSVASTRIFLNLKELALPANNYNGVTWSEFQQNSRIGAPVTLWAAYAYIAR</sequence>
<feature type="transmembrane region" description="Helical" evidence="1">
    <location>
        <begin position="155"/>
        <end position="179"/>
    </location>
</feature>
<keyword evidence="4" id="KW-1185">Reference proteome</keyword>
<organism evidence="3 4">
    <name type="scientific">Mycena venus</name>
    <dbReference type="NCBI Taxonomy" id="2733690"/>
    <lineage>
        <taxon>Eukaryota</taxon>
        <taxon>Fungi</taxon>
        <taxon>Dikarya</taxon>
        <taxon>Basidiomycota</taxon>
        <taxon>Agaricomycotina</taxon>
        <taxon>Agaricomycetes</taxon>
        <taxon>Agaricomycetidae</taxon>
        <taxon>Agaricales</taxon>
        <taxon>Marasmiineae</taxon>
        <taxon>Mycenaceae</taxon>
        <taxon>Mycena</taxon>
    </lineage>
</organism>
<evidence type="ECO:0000256" key="1">
    <source>
        <dbReference type="SAM" id="Phobius"/>
    </source>
</evidence>
<keyword evidence="1" id="KW-0812">Transmembrane</keyword>
<dbReference type="Pfam" id="PF20151">
    <property type="entry name" value="DUF6533"/>
    <property type="match status" value="1"/>
</dbReference>
<dbReference type="OrthoDB" id="3049002at2759"/>
<feature type="transmembrane region" description="Helical" evidence="1">
    <location>
        <begin position="206"/>
        <end position="225"/>
    </location>
</feature>
<gene>
    <name evidence="3" type="ORF">MVEN_00915900</name>
</gene>